<organism evidence="1 2">
    <name type="scientific">Micromonospora violae</name>
    <dbReference type="NCBI Taxonomy" id="1278207"/>
    <lineage>
        <taxon>Bacteria</taxon>
        <taxon>Bacillati</taxon>
        <taxon>Actinomycetota</taxon>
        <taxon>Actinomycetes</taxon>
        <taxon>Micromonosporales</taxon>
        <taxon>Micromonosporaceae</taxon>
        <taxon>Micromonospora</taxon>
    </lineage>
</organism>
<proteinExistence type="predicted"/>
<name>A0A4Q7UA09_9ACTN</name>
<dbReference type="EMBL" id="SHKK01000001">
    <property type="protein sequence ID" value="RZT77907.1"/>
    <property type="molecule type" value="Genomic_DNA"/>
</dbReference>
<gene>
    <name evidence="1" type="ORF">EV382_1082</name>
</gene>
<evidence type="ECO:0000313" key="2">
    <source>
        <dbReference type="Proteomes" id="UP000293781"/>
    </source>
</evidence>
<comment type="caution">
    <text evidence="1">The sequence shown here is derived from an EMBL/GenBank/DDBJ whole genome shotgun (WGS) entry which is preliminary data.</text>
</comment>
<sequence length="76" mass="8445">MRRAGDLEGIGDEAEAYTRQSQPGFKYAEYMAQARDDNLVVQVWLAVGGDEFVSTELLARETVRALRRTLALVPTA</sequence>
<dbReference type="Proteomes" id="UP000293781">
    <property type="component" value="Unassembled WGS sequence"/>
</dbReference>
<evidence type="ECO:0000313" key="1">
    <source>
        <dbReference type="EMBL" id="RZT77907.1"/>
    </source>
</evidence>
<keyword evidence="2" id="KW-1185">Reference proteome</keyword>
<reference evidence="1 2" key="1">
    <citation type="submission" date="2019-02" db="EMBL/GenBank/DDBJ databases">
        <title>Sequencing the genomes of 1000 actinobacteria strains.</title>
        <authorList>
            <person name="Klenk H.-P."/>
        </authorList>
    </citation>
    <scope>NUCLEOTIDE SEQUENCE [LARGE SCALE GENOMIC DNA]</scope>
    <source>
        <strain evidence="1 2">DSM 45888</strain>
    </source>
</reference>
<accession>A0A4Q7UA09</accession>
<protein>
    <submittedName>
        <fullName evidence="1">Uncharacterized protein</fullName>
    </submittedName>
</protein>
<dbReference type="AlphaFoldDB" id="A0A4Q7UA09"/>